<feature type="domain" description="Beta-lactamase-related" evidence="1">
    <location>
        <begin position="254"/>
        <end position="533"/>
    </location>
</feature>
<evidence type="ECO:0000259" key="1">
    <source>
        <dbReference type="Pfam" id="PF00144"/>
    </source>
</evidence>
<dbReference type="Gene3D" id="3.40.710.10">
    <property type="entry name" value="DD-peptidase/beta-lactamase superfamily"/>
    <property type="match status" value="1"/>
</dbReference>
<dbReference type="Pfam" id="PF00144">
    <property type="entry name" value="Beta-lactamase"/>
    <property type="match status" value="1"/>
</dbReference>
<dbReference type="PANTHER" id="PTHR43283">
    <property type="entry name" value="BETA-LACTAMASE-RELATED"/>
    <property type="match status" value="1"/>
</dbReference>
<dbReference type="AlphaFoldDB" id="A0AAE3XN65"/>
<comment type="caution">
    <text evidence="2">The sequence shown here is derived from an EMBL/GenBank/DDBJ whole genome shotgun (WGS) entry which is preliminary data.</text>
</comment>
<keyword evidence="3" id="KW-1185">Reference proteome</keyword>
<gene>
    <name evidence="2" type="ORF">HNQ88_001868</name>
</gene>
<evidence type="ECO:0000313" key="3">
    <source>
        <dbReference type="Proteomes" id="UP001185092"/>
    </source>
</evidence>
<dbReference type="SUPFAM" id="SSF56601">
    <property type="entry name" value="beta-lactamase/transpeptidase-like"/>
    <property type="match status" value="1"/>
</dbReference>
<proteinExistence type="predicted"/>
<organism evidence="2 3">
    <name type="scientific">Aureibacter tunicatorum</name>
    <dbReference type="NCBI Taxonomy" id="866807"/>
    <lineage>
        <taxon>Bacteria</taxon>
        <taxon>Pseudomonadati</taxon>
        <taxon>Bacteroidota</taxon>
        <taxon>Cytophagia</taxon>
        <taxon>Cytophagales</taxon>
        <taxon>Persicobacteraceae</taxon>
        <taxon>Aureibacter</taxon>
    </lineage>
</organism>
<dbReference type="EMBL" id="JAVDQD010000002">
    <property type="protein sequence ID" value="MDR6238831.1"/>
    <property type="molecule type" value="Genomic_DNA"/>
</dbReference>
<name>A0AAE3XN65_9BACT</name>
<sequence length="560" mass="64001">MKALYVFSVIFFTIGFTATSQDMSDYNGDWEGRLQSKSVFDFEVEILNLGSDEPLFRISNDVSEMVKPVVVNDGLLKAKLAERVEFVGYESEGKIRGFVASGLLQYHVVLDKRNGVYFGELNALILDQLSSDKLYLSVENGSGENYQAYPIFSETRFTGTWCADFKKNNQEITFQDFKTGLNFKGILEPGRINMSIYLGDEMLVSKVNMSRSKGLWEYTDFNGVDRGDDSRKVSPLLIRMDSLINNNSLENTHSVLISRNGKLVFEKYYNGYTEQVPHDTRSMSKSVSSAVMGILKDQGFYSNTSQSVFDFVVPKYLKYRDSLKNEIDLQSLLTMSSGLDAIDFGIDSISQASEDKYQSTFDWFETILKARMLYSPNVHANYGTANPALLGLAARMMVEEPLNIFMDKYLFEKLDISNYVIQTDREGYSYFGGGMYLSPRDMLKFGEMYLNEGVWGSERIISKEWIHESFKKYLPLENAKDQNMYGYLWWHGVYEHNDFEVATFEARGAGGQYVFVIPKLDAVVVITSANFRNGKVQQPERIFEEHILPFLLNEQSKTVY</sequence>
<accession>A0AAE3XN65</accession>
<evidence type="ECO:0000313" key="2">
    <source>
        <dbReference type="EMBL" id="MDR6238831.1"/>
    </source>
</evidence>
<dbReference type="RefSeq" id="WP_309938337.1">
    <property type="nucleotide sequence ID" value="NZ_AP025305.1"/>
</dbReference>
<dbReference type="InterPro" id="IPR012338">
    <property type="entry name" value="Beta-lactam/transpept-like"/>
</dbReference>
<protein>
    <submittedName>
        <fullName evidence="2">CubicO group peptidase (Beta-lactamase class C family)</fullName>
    </submittedName>
</protein>
<dbReference type="PANTHER" id="PTHR43283:SF7">
    <property type="entry name" value="BETA-LACTAMASE-RELATED DOMAIN-CONTAINING PROTEIN"/>
    <property type="match status" value="1"/>
</dbReference>
<dbReference type="InterPro" id="IPR001466">
    <property type="entry name" value="Beta-lactam-related"/>
</dbReference>
<reference evidence="2" key="1">
    <citation type="submission" date="2023-07" db="EMBL/GenBank/DDBJ databases">
        <title>Genomic Encyclopedia of Type Strains, Phase IV (KMG-IV): sequencing the most valuable type-strain genomes for metagenomic binning, comparative biology and taxonomic classification.</title>
        <authorList>
            <person name="Goeker M."/>
        </authorList>
    </citation>
    <scope>NUCLEOTIDE SEQUENCE</scope>
    <source>
        <strain evidence="2">DSM 26174</strain>
    </source>
</reference>
<dbReference type="InterPro" id="IPR050789">
    <property type="entry name" value="Diverse_Enzym_Activities"/>
</dbReference>
<dbReference type="Proteomes" id="UP001185092">
    <property type="component" value="Unassembled WGS sequence"/>
</dbReference>